<evidence type="ECO:0000256" key="2">
    <source>
        <dbReference type="ARBA" id="ARBA00022679"/>
    </source>
</evidence>
<evidence type="ECO:0000259" key="8">
    <source>
        <dbReference type="PROSITE" id="PS50011"/>
    </source>
</evidence>
<dbReference type="PANTHER" id="PTHR43671">
    <property type="entry name" value="SERINE/THREONINE-PROTEIN KINASE NEK"/>
    <property type="match status" value="1"/>
</dbReference>
<evidence type="ECO:0000313" key="10">
    <source>
        <dbReference type="Proteomes" id="UP000031737"/>
    </source>
</evidence>
<dbReference type="PANTHER" id="PTHR43671:SF81">
    <property type="entry name" value="PROTEIN KINASE, PUTATIVE-RELATED"/>
    <property type="match status" value="1"/>
</dbReference>
<dbReference type="OrthoDB" id="248561at2759"/>
<dbReference type="Gene3D" id="1.10.510.10">
    <property type="entry name" value="Transferase(Phosphotransferase) domain 1"/>
    <property type="match status" value="1"/>
</dbReference>
<dbReference type="InterPro" id="IPR050660">
    <property type="entry name" value="NEK_Ser/Thr_kinase"/>
</dbReference>
<keyword evidence="3 6" id="KW-0547">Nucleotide-binding</keyword>
<protein>
    <recommendedName>
        <fullName evidence="8">Protein kinase domain-containing protein</fullName>
    </recommendedName>
</protein>
<keyword evidence="7" id="KW-0723">Serine/threonine-protein kinase</keyword>
<accession>A0A061JB95</accession>
<dbReference type="SMART" id="SM00220">
    <property type="entry name" value="S_TKc"/>
    <property type="match status" value="1"/>
</dbReference>
<reference evidence="9 10" key="1">
    <citation type="submission" date="2013-07" db="EMBL/GenBank/DDBJ databases">
        <authorList>
            <person name="Stoco P.H."/>
            <person name="Wagner G."/>
            <person name="Gerber A."/>
            <person name="Zaha A."/>
            <person name="Thompson C."/>
            <person name="Bartholomeu D.C."/>
            <person name="Luckemeyer D.D."/>
            <person name="Bahia D."/>
            <person name="Loreto E."/>
            <person name="Prestes E.B."/>
            <person name="Lima F.M."/>
            <person name="Rodrigues-Luiz G."/>
            <person name="Vallejo G.A."/>
            <person name="Filho J.F."/>
            <person name="Monteiro K.M."/>
            <person name="Tyler K.M."/>
            <person name="de Almeida L.G."/>
            <person name="Ortiz M.F."/>
            <person name="Siervo M.A."/>
            <person name="de Moraes M.H."/>
            <person name="Cunha O.L."/>
            <person name="Mendonca-Neto R."/>
            <person name="Silva R."/>
            <person name="Teixeira S.M."/>
            <person name="Murta S.M."/>
            <person name="Sincero T.C."/>
            <person name="Mendes T.A."/>
            <person name="Urmenyi T.P."/>
            <person name="Silva V.G."/>
            <person name="da Rocha W.D."/>
            <person name="Andersson B."/>
            <person name="Romanha A.J."/>
            <person name="Steindel M."/>
            <person name="de Vasconcelos A.T."/>
            <person name="Grisard E.C."/>
        </authorList>
    </citation>
    <scope>NUCLEOTIDE SEQUENCE [LARGE SCALE GENOMIC DNA]</scope>
    <source>
        <strain evidence="9 10">SC58</strain>
    </source>
</reference>
<dbReference type="InterPro" id="IPR008271">
    <property type="entry name" value="Ser/Thr_kinase_AS"/>
</dbReference>
<keyword evidence="2" id="KW-0808">Transferase</keyword>
<keyword evidence="10" id="KW-1185">Reference proteome</keyword>
<evidence type="ECO:0000256" key="3">
    <source>
        <dbReference type="ARBA" id="ARBA00022741"/>
    </source>
</evidence>
<feature type="binding site" evidence="6">
    <location>
        <position position="128"/>
    </location>
    <ligand>
        <name>ATP</name>
        <dbReference type="ChEBI" id="CHEBI:30616"/>
    </ligand>
</feature>
<dbReference type="GO" id="GO:0004674">
    <property type="term" value="F:protein serine/threonine kinase activity"/>
    <property type="evidence" value="ECO:0007669"/>
    <property type="project" value="UniProtKB-KW"/>
</dbReference>
<dbReference type="GO" id="GO:0005524">
    <property type="term" value="F:ATP binding"/>
    <property type="evidence" value="ECO:0007669"/>
    <property type="project" value="UniProtKB-UniRule"/>
</dbReference>
<dbReference type="Proteomes" id="UP000031737">
    <property type="component" value="Unassembled WGS sequence"/>
</dbReference>
<name>A0A061JB95_TRYRA</name>
<dbReference type="VEuPathDB" id="TriTrypDB:TRSC58_01725"/>
<keyword evidence="5 6" id="KW-0067">ATP-binding</keyword>
<dbReference type="PROSITE" id="PS00107">
    <property type="entry name" value="PROTEIN_KINASE_ATP"/>
    <property type="match status" value="1"/>
</dbReference>
<dbReference type="SUPFAM" id="SSF56112">
    <property type="entry name" value="Protein kinase-like (PK-like)"/>
    <property type="match status" value="1"/>
</dbReference>
<dbReference type="PROSITE" id="PS00108">
    <property type="entry name" value="PROTEIN_KINASE_ST"/>
    <property type="match status" value="1"/>
</dbReference>
<organism evidence="9 10">
    <name type="scientific">Trypanosoma rangeli SC58</name>
    <dbReference type="NCBI Taxonomy" id="429131"/>
    <lineage>
        <taxon>Eukaryota</taxon>
        <taxon>Discoba</taxon>
        <taxon>Euglenozoa</taxon>
        <taxon>Kinetoplastea</taxon>
        <taxon>Metakinetoplastina</taxon>
        <taxon>Trypanosomatida</taxon>
        <taxon>Trypanosomatidae</taxon>
        <taxon>Trypanosoma</taxon>
        <taxon>Herpetosoma</taxon>
    </lineage>
</organism>
<comment type="similarity">
    <text evidence="1">Belongs to the protein kinase superfamily. NEK Ser/Thr protein kinase family. NIMA subfamily.</text>
</comment>
<sequence length="311" mass="32939">MLLSVSDHSCGATLPWCDALVDRVACFRWDAAVPLVAPGVAQRPAGVPVDCPLLQLTRDALRGMCSAAGPCSQPSSGPCGTHSRRACFACDDTHACPFDFLCPVGNGSFGTVRLVQSQVCPTRFFAAKSAARLLQPAACAPMVLRDGDEAALAALRQVFSGTTSGVVASHLPGFDDIFREARVAAALLPHPHISRCHGVLLSPGAAGKTGDVASFALHSVSSQAAGGAHMLMELGAGGTLGDLFKRHACYIAEEHLVCWLGQLLRGLAYLHKGGVVHRDIKPSNILVRRRASTAWESDTEYFLWTLASLRW</sequence>
<dbReference type="PROSITE" id="PS50011">
    <property type="entry name" value="PROTEIN_KINASE_DOM"/>
    <property type="match status" value="1"/>
</dbReference>
<dbReference type="InterPro" id="IPR017441">
    <property type="entry name" value="Protein_kinase_ATP_BS"/>
</dbReference>
<gene>
    <name evidence="9" type="ORF">TRSC58_01725</name>
</gene>
<dbReference type="EMBL" id="AUPL01001725">
    <property type="protein sequence ID" value="ESL10542.1"/>
    <property type="molecule type" value="Genomic_DNA"/>
</dbReference>
<evidence type="ECO:0000256" key="6">
    <source>
        <dbReference type="PROSITE-ProRule" id="PRU10141"/>
    </source>
</evidence>
<evidence type="ECO:0000313" key="9">
    <source>
        <dbReference type="EMBL" id="ESL10542.1"/>
    </source>
</evidence>
<dbReference type="InterPro" id="IPR011009">
    <property type="entry name" value="Kinase-like_dom_sf"/>
</dbReference>
<evidence type="ECO:0000256" key="1">
    <source>
        <dbReference type="ARBA" id="ARBA00010886"/>
    </source>
</evidence>
<dbReference type="AlphaFoldDB" id="A0A061JB95"/>
<keyword evidence="4" id="KW-0418">Kinase</keyword>
<dbReference type="Pfam" id="PF00069">
    <property type="entry name" value="Pkinase"/>
    <property type="match status" value="1"/>
</dbReference>
<evidence type="ECO:0000256" key="5">
    <source>
        <dbReference type="ARBA" id="ARBA00022840"/>
    </source>
</evidence>
<feature type="domain" description="Protein kinase" evidence="8">
    <location>
        <begin position="98"/>
        <end position="311"/>
    </location>
</feature>
<proteinExistence type="inferred from homology"/>
<evidence type="ECO:0000256" key="4">
    <source>
        <dbReference type="ARBA" id="ARBA00022777"/>
    </source>
</evidence>
<evidence type="ECO:0000256" key="7">
    <source>
        <dbReference type="RuleBase" id="RU000304"/>
    </source>
</evidence>
<comment type="caution">
    <text evidence="9">The sequence shown here is derived from an EMBL/GenBank/DDBJ whole genome shotgun (WGS) entry which is preliminary data.</text>
</comment>
<dbReference type="InterPro" id="IPR000719">
    <property type="entry name" value="Prot_kinase_dom"/>
</dbReference>